<sequence length="249" mass="28866">MAEIAKRTGIGALMLMVFPLLLWASGWKWRAENNYRWLKEWYWITQTVTSTCGALASALLISLFLWCLRYRLKSALRLVVILTAILLIGQSIKSFIKEQVQTLRPYVIWMEKHYAIDVKVFSAMPQKDRSVTMKRKLKEQQMIPPWLQKHWGNETYFSFPSGHTIFAASWALLAVGLLWSRQYIIPTVVLMVWANGVMVSRMVLGMHWPLDIVMSIAVSWLVIILGCWLVQRWIGTLTPEERTNIGSYS</sequence>
<keyword evidence="7" id="KW-1185">Reference proteome</keyword>
<reference evidence="7" key="1">
    <citation type="submission" date="2016-01" db="EMBL/GenBank/DDBJ databases">
        <authorList>
            <person name="Husnik F."/>
        </authorList>
    </citation>
    <scope>NUCLEOTIDE SEQUENCE [LARGE SCALE GENOMIC DNA]</scope>
</reference>
<accession>A0A143WS98</accession>
<dbReference type="RefSeq" id="WP_067565774.1">
    <property type="nucleotide sequence ID" value="NZ_LN999833.1"/>
</dbReference>
<dbReference type="GO" id="GO:0005886">
    <property type="term" value="C:plasma membrane"/>
    <property type="evidence" value="ECO:0007669"/>
    <property type="project" value="TreeGrafter"/>
</dbReference>
<feature type="transmembrane region" description="Helical" evidence="4">
    <location>
        <begin position="183"/>
        <end position="204"/>
    </location>
</feature>
<dbReference type="AlphaFoldDB" id="A0A143WS98"/>
<evidence type="ECO:0000256" key="4">
    <source>
        <dbReference type="SAM" id="Phobius"/>
    </source>
</evidence>
<organism evidence="6 7">
    <name type="scientific">Candidatus Doolittlea endobia</name>
    <dbReference type="NCBI Taxonomy" id="1778262"/>
    <lineage>
        <taxon>Bacteria</taxon>
        <taxon>Pseudomonadati</taxon>
        <taxon>Pseudomonadota</taxon>
        <taxon>Gammaproteobacteria</taxon>
        <taxon>Enterobacterales</taxon>
        <taxon>Enterobacteriaceae</taxon>
        <taxon>Candidatus Doolittlea</taxon>
    </lineage>
</organism>
<evidence type="ECO:0000256" key="1">
    <source>
        <dbReference type="ARBA" id="ARBA00012374"/>
    </source>
</evidence>
<dbReference type="PANTHER" id="PTHR14969:SF54">
    <property type="entry name" value="PHOSPHATIDYLGLYCEROPHOSPHATASE B"/>
    <property type="match status" value="1"/>
</dbReference>
<feature type="domain" description="Phosphatidic acid phosphatase type 2/haloperoxidase" evidence="5">
    <location>
        <begin position="80"/>
        <end position="227"/>
    </location>
</feature>
<dbReference type="STRING" id="1778262.MHIR_DE00351"/>
<dbReference type="EC" id="3.6.1.27" evidence="1"/>
<dbReference type="Pfam" id="PF01569">
    <property type="entry name" value="PAP2"/>
    <property type="match status" value="1"/>
</dbReference>
<dbReference type="EMBL" id="LN999833">
    <property type="protein sequence ID" value="CUX96644.1"/>
    <property type="molecule type" value="Genomic_DNA"/>
</dbReference>
<dbReference type="PANTHER" id="PTHR14969">
    <property type="entry name" value="SPHINGOSINE-1-PHOSPHATE PHOSPHOHYDROLASE"/>
    <property type="match status" value="1"/>
</dbReference>
<keyword evidence="4" id="KW-0472">Membrane</keyword>
<protein>
    <recommendedName>
        <fullName evidence="1">undecaprenyl-diphosphate phosphatase</fullName>
        <ecNumber evidence="1">3.6.1.27</ecNumber>
    </recommendedName>
    <alternativeName>
        <fullName evidence="2">Undecaprenyl pyrophosphate phosphatase</fullName>
    </alternativeName>
</protein>
<feature type="transmembrane region" description="Helical" evidence="4">
    <location>
        <begin position="75"/>
        <end position="96"/>
    </location>
</feature>
<dbReference type="InterPro" id="IPR036938">
    <property type="entry name" value="PAP2/HPO_sf"/>
</dbReference>
<keyword evidence="6" id="KW-0378">Hydrolase</keyword>
<dbReference type="Proteomes" id="UP000095322">
    <property type="component" value="Chromosome I"/>
</dbReference>
<evidence type="ECO:0000256" key="3">
    <source>
        <dbReference type="ARBA" id="ARBA00047594"/>
    </source>
</evidence>
<feature type="transmembrane region" description="Helical" evidence="4">
    <location>
        <begin position="156"/>
        <end position="178"/>
    </location>
</feature>
<dbReference type="KEGG" id="den:MHIR_DE00351"/>
<feature type="transmembrane region" description="Helical" evidence="4">
    <location>
        <begin position="12"/>
        <end position="29"/>
    </location>
</feature>
<feature type="transmembrane region" description="Helical" evidence="4">
    <location>
        <begin position="210"/>
        <end position="230"/>
    </location>
</feature>
<proteinExistence type="predicted"/>
<gene>
    <name evidence="6" type="primary">pgpB</name>
    <name evidence="6" type="ORF">MHIR_DE00351</name>
</gene>
<dbReference type="Gene3D" id="1.20.144.10">
    <property type="entry name" value="Phosphatidic acid phosphatase type 2/haloperoxidase"/>
    <property type="match status" value="1"/>
</dbReference>
<name>A0A143WS98_9ENTR</name>
<dbReference type="InterPro" id="IPR000326">
    <property type="entry name" value="PAP2/HPO"/>
</dbReference>
<feature type="transmembrane region" description="Helical" evidence="4">
    <location>
        <begin position="41"/>
        <end position="68"/>
    </location>
</feature>
<evidence type="ECO:0000256" key="2">
    <source>
        <dbReference type="ARBA" id="ARBA00032707"/>
    </source>
</evidence>
<dbReference type="CDD" id="cd01610">
    <property type="entry name" value="PAP2_like"/>
    <property type="match status" value="1"/>
</dbReference>
<keyword evidence="4" id="KW-1133">Transmembrane helix</keyword>
<dbReference type="NCBIfam" id="NF007975">
    <property type="entry name" value="PRK10699.1"/>
    <property type="match status" value="1"/>
</dbReference>
<keyword evidence="4" id="KW-0812">Transmembrane</keyword>
<comment type="catalytic activity">
    <reaction evidence="3">
        <text>di-trans,octa-cis-undecaprenyl diphosphate + H2O = di-trans,octa-cis-undecaprenyl phosphate + phosphate + H(+)</text>
        <dbReference type="Rhea" id="RHEA:28094"/>
        <dbReference type="ChEBI" id="CHEBI:15377"/>
        <dbReference type="ChEBI" id="CHEBI:15378"/>
        <dbReference type="ChEBI" id="CHEBI:43474"/>
        <dbReference type="ChEBI" id="CHEBI:58405"/>
        <dbReference type="ChEBI" id="CHEBI:60392"/>
        <dbReference type="EC" id="3.6.1.27"/>
    </reaction>
</comment>
<dbReference type="GO" id="GO:0050380">
    <property type="term" value="F:undecaprenyl-diphosphatase activity"/>
    <property type="evidence" value="ECO:0007669"/>
    <property type="project" value="UniProtKB-EC"/>
</dbReference>
<evidence type="ECO:0000313" key="7">
    <source>
        <dbReference type="Proteomes" id="UP000095322"/>
    </source>
</evidence>
<dbReference type="PATRIC" id="fig|1778262.3.peg.648"/>
<evidence type="ECO:0000313" key="6">
    <source>
        <dbReference type="EMBL" id="CUX96644.1"/>
    </source>
</evidence>
<evidence type="ECO:0000259" key="5">
    <source>
        <dbReference type="SMART" id="SM00014"/>
    </source>
</evidence>
<dbReference type="SUPFAM" id="SSF48317">
    <property type="entry name" value="Acid phosphatase/Vanadium-dependent haloperoxidase"/>
    <property type="match status" value="1"/>
</dbReference>
<dbReference type="OrthoDB" id="5586741at2"/>
<dbReference type="SMART" id="SM00014">
    <property type="entry name" value="acidPPc"/>
    <property type="match status" value="1"/>
</dbReference>